<evidence type="ECO:0000313" key="4">
    <source>
        <dbReference type="WBParaSite" id="sdigi.contig1057.g10147.t1"/>
    </source>
</evidence>
<dbReference type="InterPro" id="IPR000884">
    <property type="entry name" value="TSP1_rpt"/>
</dbReference>
<dbReference type="SUPFAM" id="SSF82895">
    <property type="entry name" value="TSP-1 type 1 repeat"/>
    <property type="match status" value="1"/>
</dbReference>
<dbReference type="InterPro" id="IPR052774">
    <property type="entry name" value="Celegans_DevNeuronal_Protein"/>
</dbReference>
<dbReference type="AlphaFoldDB" id="A0A915PC90"/>
<dbReference type="Proteomes" id="UP000887581">
    <property type="component" value="Unplaced"/>
</dbReference>
<dbReference type="PROSITE" id="PS50948">
    <property type="entry name" value="PAN"/>
    <property type="match status" value="2"/>
</dbReference>
<dbReference type="SMART" id="SM00473">
    <property type="entry name" value="PAN_AP"/>
    <property type="match status" value="2"/>
</dbReference>
<dbReference type="PANTHER" id="PTHR47327">
    <property type="entry name" value="FI18240P1-RELATED"/>
    <property type="match status" value="1"/>
</dbReference>
<feature type="region of interest" description="Disordered" evidence="1">
    <location>
        <begin position="318"/>
        <end position="370"/>
    </location>
</feature>
<dbReference type="GO" id="GO:0009653">
    <property type="term" value="P:anatomical structure morphogenesis"/>
    <property type="evidence" value="ECO:0007669"/>
    <property type="project" value="TreeGrafter"/>
</dbReference>
<sequence>MVRIRYIRKVECRKVMKRLLDEERSCYFDSFQNQSDSNCRRNLGDDPKRRSFCENRLSAFTVSDNTCFVSDSPLVYQDVTEEVCLKMCSGNRDNSGRTILCASLVYDYGTFVCTIYRSKSYPEGELKTEVAQGKRLFEKFCLNDNIPANCADSHFLKVDQSVIIGYAKNVSLARSIEACIEQCLMEHFQCKSAMYFYTEGECITNTESAMTQPTSFAREKNDKVIYIQNGCPAAIAWQKQLENPTAQAMGSLLTAIDKGMESANEQAERLNLATPVSWDSDDNMNNEKKEKETASATVISIINSSVEPHIVLKQWSDSEERMGNDSKEEQNGDSFSADSEKSVSSEEETTAVAVEETRKVQTESHTISLDKHPKPLKHAKLQQIKKKLVPKDNGENYLGKNSPLEVMPSPFQDENQHGEGLDSVAVLEKAEAQEPIKRLKIRTLNGFKDEGHFSEWSNWSPCRRPGERRIRRRKCYNLQKCVGALMEVNQCPKTVQKAELEFSET</sequence>
<dbReference type="PROSITE" id="PS50092">
    <property type="entry name" value="TSP1"/>
    <property type="match status" value="1"/>
</dbReference>
<feature type="compositionally biased region" description="Basic and acidic residues" evidence="1">
    <location>
        <begin position="355"/>
        <end position="370"/>
    </location>
</feature>
<feature type="domain" description="Apple" evidence="2">
    <location>
        <begin position="150"/>
        <end position="231"/>
    </location>
</feature>
<accession>A0A915PC90</accession>
<keyword evidence="3" id="KW-1185">Reference proteome</keyword>
<proteinExistence type="predicted"/>
<evidence type="ECO:0000259" key="2">
    <source>
        <dbReference type="PROSITE" id="PS50948"/>
    </source>
</evidence>
<dbReference type="CDD" id="cd01099">
    <property type="entry name" value="PAN_AP_HGF"/>
    <property type="match status" value="1"/>
</dbReference>
<name>A0A915PC90_9BILA</name>
<feature type="domain" description="Apple" evidence="2">
    <location>
        <begin position="53"/>
        <end position="141"/>
    </location>
</feature>
<dbReference type="Pfam" id="PF00024">
    <property type="entry name" value="PAN_1"/>
    <property type="match status" value="2"/>
</dbReference>
<organism evidence="3 4">
    <name type="scientific">Setaria digitata</name>
    <dbReference type="NCBI Taxonomy" id="48799"/>
    <lineage>
        <taxon>Eukaryota</taxon>
        <taxon>Metazoa</taxon>
        <taxon>Ecdysozoa</taxon>
        <taxon>Nematoda</taxon>
        <taxon>Chromadorea</taxon>
        <taxon>Rhabditida</taxon>
        <taxon>Spirurina</taxon>
        <taxon>Spiruromorpha</taxon>
        <taxon>Filarioidea</taxon>
        <taxon>Setariidae</taxon>
        <taxon>Setaria</taxon>
    </lineage>
</organism>
<feature type="region of interest" description="Disordered" evidence="1">
    <location>
        <begin position="264"/>
        <end position="294"/>
    </location>
</feature>
<reference evidence="4" key="1">
    <citation type="submission" date="2022-11" db="UniProtKB">
        <authorList>
            <consortium name="WormBaseParasite"/>
        </authorList>
    </citation>
    <scope>IDENTIFICATION</scope>
</reference>
<evidence type="ECO:0000313" key="3">
    <source>
        <dbReference type="Proteomes" id="UP000887581"/>
    </source>
</evidence>
<feature type="compositionally biased region" description="Basic and acidic residues" evidence="1">
    <location>
        <begin position="318"/>
        <end position="330"/>
    </location>
</feature>
<protein>
    <submittedName>
        <fullName evidence="4">Apple domain-containing protein</fullName>
    </submittedName>
</protein>
<dbReference type="Gene3D" id="3.50.4.10">
    <property type="entry name" value="Hepatocyte Growth Factor"/>
    <property type="match status" value="1"/>
</dbReference>
<dbReference type="PANTHER" id="PTHR47327:SF4">
    <property type="entry name" value="APPLE DOMAIN-CONTAINING PROTEIN-RELATED"/>
    <property type="match status" value="1"/>
</dbReference>
<dbReference type="InterPro" id="IPR003609">
    <property type="entry name" value="Pan_app"/>
</dbReference>
<dbReference type="InterPro" id="IPR036383">
    <property type="entry name" value="TSP1_rpt_sf"/>
</dbReference>
<dbReference type="SUPFAM" id="SSF57414">
    <property type="entry name" value="Hairpin loop containing domain-like"/>
    <property type="match status" value="2"/>
</dbReference>
<evidence type="ECO:0000256" key="1">
    <source>
        <dbReference type="SAM" id="MobiDB-lite"/>
    </source>
</evidence>
<dbReference type="WBParaSite" id="sdigi.contig1057.g10147.t1">
    <property type="protein sequence ID" value="sdigi.contig1057.g10147.t1"/>
    <property type="gene ID" value="sdigi.contig1057.g10147"/>
</dbReference>